<dbReference type="Pfam" id="PF00497">
    <property type="entry name" value="SBP_bac_3"/>
    <property type="match status" value="1"/>
</dbReference>
<evidence type="ECO:0000256" key="3">
    <source>
        <dbReference type="ARBA" id="ARBA00022448"/>
    </source>
</evidence>
<dbReference type="InterPro" id="IPR001638">
    <property type="entry name" value="Solute-binding_3/MltF_N"/>
</dbReference>
<evidence type="ECO:0000256" key="2">
    <source>
        <dbReference type="ARBA" id="ARBA00010333"/>
    </source>
</evidence>
<evidence type="ECO:0000256" key="7">
    <source>
        <dbReference type="SAM" id="SignalP"/>
    </source>
</evidence>
<keyword evidence="4 7" id="KW-0732">Signal</keyword>
<dbReference type="RefSeq" id="WP_271203080.1">
    <property type="nucleotide sequence ID" value="NZ_BSFK01000005.1"/>
</dbReference>
<evidence type="ECO:0000256" key="5">
    <source>
        <dbReference type="ARBA" id="ARBA00022764"/>
    </source>
</evidence>
<comment type="subcellular location">
    <subcellularLocation>
        <location evidence="1">Periplasm</location>
    </subcellularLocation>
</comment>
<evidence type="ECO:0000256" key="6">
    <source>
        <dbReference type="RuleBase" id="RU003744"/>
    </source>
</evidence>
<protein>
    <submittedName>
        <fullName evidence="9">Amino acid ABC transporter</fullName>
    </submittedName>
</protein>
<keyword evidence="5" id="KW-0574">Periplasm</keyword>
<dbReference type="InterPro" id="IPR005768">
    <property type="entry name" value="Lys_Arg_Orn-bd"/>
</dbReference>
<dbReference type="PANTHER" id="PTHR35936">
    <property type="entry name" value="MEMBRANE-BOUND LYTIC MUREIN TRANSGLYCOSYLASE F"/>
    <property type="match status" value="1"/>
</dbReference>
<evidence type="ECO:0000313" key="9">
    <source>
        <dbReference type="EMBL" id="GLK75108.1"/>
    </source>
</evidence>
<name>A0A9W6JF20_9HYPH</name>
<comment type="caution">
    <text evidence="9">The sequence shown here is derived from an EMBL/GenBank/DDBJ whole genome shotgun (WGS) entry which is preliminary data.</text>
</comment>
<dbReference type="InterPro" id="IPR018313">
    <property type="entry name" value="SBP_3_CS"/>
</dbReference>
<proteinExistence type="inferred from homology"/>
<dbReference type="Proteomes" id="UP001143364">
    <property type="component" value="Unassembled WGS sequence"/>
</dbReference>
<dbReference type="SUPFAM" id="SSF53850">
    <property type="entry name" value="Periplasmic binding protein-like II"/>
    <property type="match status" value="1"/>
</dbReference>
<dbReference type="NCBIfam" id="TIGR01096">
    <property type="entry name" value="3A0103s03R"/>
    <property type="match status" value="1"/>
</dbReference>
<comment type="similarity">
    <text evidence="2 6">Belongs to the bacterial solute-binding protein 3 family.</text>
</comment>
<dbReference type="Gene3D" id="3.40.190.10">
    <property type="entry name" value="Periplasmic binding protein-like II"/>
    <property type="match status" value="2"/>
</dbReference>
<dbReference type="SMART" id="SM00062">
    <property type="entry name" value="PBPb"/>
    <property type="match status" value="1"/>
</dbReference>
<feature type="chain" id="PRO_5040948380" evidence="7">
    <location>
        <begin position="30"/>
        <end position="266"/>
    </location>
</feature>
<feature type="domain" description="Solute-binding protein family 3/N-terminal" evidence="8">
    <location>
        <begin position="34"/>
        <end position="264"/>
    </location>
</feature>
<sequence>MSLIAHGRLRALSLAVAAAVALLCGPASARDWTTLRIGSEGAYPPFNAIGPDGQLQGFDIDIAKAVCDRIKAQCAFVTQDWDGLIPALKAGKIDAIFASLSITAERSKQIAFSKKYYETPALFVADKANGGWGSSPEALAGKTLGAQTGTVSANYLEEVYAKAGAEVRLYPTQTEANLDLASGRLDAVLADKTVLLPWLDASDEGRCCQIIGQDIRNPEFFGAGVGAGLRKEDAELKALIDGAIDAIRADGTYDRINAKYFAFSLY</sequence>
<dbReference type="PANTHER" id="PTHR35936:SF17">
    <property type="entry name" value="ARGININE-BINDING EXTRACELLULAR PROTEIN ARTP"/>
    <property type="match status" value="1"/>
</dbReference>
<evidence type="ECO:0000256" key="1">
    <source>
        <dbReference type="ARBA" id="ARBA00004418"/>
    </source>
</evidence>
<feature type="signal peptide" evidence="7">
    <location>
        <begin position="1"/>
        <end position="29"/>
    </location>
</feature>
<reference evidence="9" key="2">
    <citation type="submission" date="2023-01" db="EMBL/GenBank/DDBJ databases">
        <authorList>
            <person name="Sun Q."/>
            <person name="Evtushenko L."/>
        </authorList>
    </citation>
    <scope>NUCLEOTIDE SEQUENCE</scope>
    <source>
        <strain evidence="9">VKM B-2555</strain>
    </source>
</reference>
<keyword evidence="10" id="KW-1185">Reference proteome</keyword>
<dbReference type="PROSITE" id="PS01039">
    <property type="entry name" value="SBP_BACTERIAL_3"/>
    <property type="match status" value="1"/>
</dbReference>
<organism evidence="9 10">
    <name type="scientific">Methylopila jiangsuensis</name>
    <dbReference type="NCBI Taxonomy" id="586230"/>
    <lineage>
        <taxon>Bacteria</taxon>
        <taxon>Pseudomonadati</taxon>
        <taxon>Pseudomonadota</taxon>
        <taxon>Alphaproteobacteria</taxon>
        <taxon>Hyphomicrobiales</taxon>
        <taxon>Methylopilaceae</taxon>
        <taxon>Methylopila</taxon>
    </lineage>
</organism>
<evidence type="ECO:0000259" key="8">
    <source>
        <dbReference type="SMART" id="SM00062"/>
    </source>
</evidence>
<dbReference type="AlphaFoldDB" id="A0A9W6JF20"/>
<accession>A0A9W6JF20</accession>
<dbReference type="GO" id="GO:0030288">
    <property type="term" value="C:outer membrane-bounded periplasmic space"/>
    <property type="evidence" value="ECO:0007669"/>
    <property type="project" value="InterPro"/>
</dbReference>
<gene>
    <name evidence="9" type="ORF">GCM10008171_03620</name>
</gene>
<keyword evidence="3" id="KW-0813">Transport</keyword>
<reference evidence="9" key="1">
    <citation type="journal article" date="2014" name="Int. J. Syst. Evol. Microbiol.">
        <title>Complete genome sequence of Corynebacterium casei LMG S-19264T (=DSM 44701T), isolated from a smear-ripened cheese.</title>
        <authorList>
            <consortium name="US DOE Joint Genome Institute (JGI-PGF)"/>
            <person name="Walter F."/>
            <person name="Albersmeier A."/>
            <person name="Kalinowski J."/>
            <person name="Ruckert C."/>
        </authorList>
    </citation>
    <scope>NUCLEOTIDE SEQUENCE</scope>
    <source>
        <strain evidence="9">VKM B-2555</strain>
    </source>
</reference>
<dbReference type="EMBL" id="BSFK01000005">
    <property type="protein sequence ID" value="GLK75108.1"/>
    <property type="molecule type" value="Genomic_DNA"/>
</dbReference>
<evidence type="ECO:0000256" key="4">
    <source>
        <dbReference type="ARBA" id="ARBA00022729"/>
    </source>
</evidence>
<evidence type="ECO:0000313" key="10">
    <source>
        <dbReference type="Proteomes" id="UP001143364"/>
    </source>
</evidence>